<feature type="active site" description="Proton acceptor" evidence="4">
    <location>
        <position position="369"/>
    </location>
</feature>
<dbReference type="Pfam" id="PF06441">
    <property type="entry name" value="EHN"/>
    <property type="match status" value="1"/>
</dbReference>
<keyword evidence="3" id="KW-0378">Hydrolase</keyword>
<feature type="active site" description="Nucleophile" evidence="4">
    <location>
        <position position="189"/>
    </location>
</feature>
<dbReference type="InterPro" id="IPR010497">
    <property type="entry name" value="Epoxide_hydro_N"/>
</dbReference>
<feature type="active site" description="Proton donor" evidence="4">
    <location>
        <position position="316"/>
    </location>
</feature>
<evidence type="ECO:0000256" key="4">
    <source>
        <dbReference type="PIRSR" id="PIRSR001112-1"/>
    </source>
</evidence>
<comment type="caution">
    <text evidence="6">The sequence shown here is derived from an EMBL/GenBank/DDBJ whole genome shotgun (WGS) entry which is preliminary data.</text>
</comment>
<dbReference type="InterPro" id="IPR029058">
    <property type="entry name" value="AB_hydrolase_fold"/>
</dbReference>
<dbReference type="InterPro" id="IPR016292">
    <property type="entry name" value="Epoxide_hydrolase"/>
</dbReference>
<dbReference type="Gene3D" id="3.40.50.1820">
    <property type="entry name" value="alpha/beta hydrolase"/>
    <property type="match status" value="1"/>
</dbReference>
<evidence type="ECO:0000256" key="1">
    <source>
        <dbReference type="ARBA" id="ARBA00010088"/>
    </source>
</evidence>
<dbReference type="EMBL" id="JACICY010000003">
    <property type="protein sequence ID" value="MBB3860652.1"/>
    <property type="molecule type" value="Genomic_DNA"/>
</dbReference>
<evidence type="ECO:0000313" key="7">
    <source>
        <dbReference type="Proteomes" id="UP000562395"/>
    </source>
</evidence>
<evidence type="ECO:0000259" key="5">
    <source>
        <dbReference type="Pfam" id="PF06441"/>
    </source>
</evidence>
<evidence type="ECO:0000313" key="6">
    <source>
        <dbReference type="EMBL" id="MBB3860652.1"/>
    </source>
</evidence>
<dbReference type="PIRSF" id="PIRSF001112">
    <property type="entry name" value="Epoxide_hydrolase"/>
    <property type="match status" value="1"/>
</dbReference>
<reference evidence="6 7" key="1">
    <citation type="submission" date="2020-08" db="EMBL/GenBank/DDBJ databases">
        <title>Genomic Encyclopedia of Type Strains, Phase IV (KMG-IV): sequencing the most valuable type-strain genomes for metagenomic binning, comparative biology and taxonomic classification.</title>
        <authorList>
            <person name="Goeker M."/>
        </authorList>
    </citation>
    <scope>NUCLEOTIDE SEQUENCE [LARGE SCALE GENOMIC DNA]</scope>
    <source>
        <strain evidence="6 7">DSM 14552</strain>
    </source>
</reference>
<accession>A0A7W5ZWH2</accession>
<proteinExistence type="inferred from homology"/>
<evidence type="ECO:0000256" key="2">
    <source>
        <dbReference type="ARBA" id="ARBA00022797"/>
    </source>
</evidence>
<dbReference type="AlphaFoldDB" id="A0A7W5ZWH2"/>
<dbReference type="InterPro" id="IPR000639">
    <property type="entry name" value="Epox_hydrolase-like"/>
</dbReference>
<dbReference type="GO" id="GO:0004301">
    <property type="term" value="F:epoxide hydrolase activity"/>
    <property type="evidence" value="ECO:0007669"/>
    <property type="project" value="TreeGrafter"/>
</dbReference>
<sequence length="391" mass="44221">MSAQCPKKMERETLIRPFNLSIADEDLEVLRYRLSQTRWPEKETVEDWSQGVPLDRAKALCSYWHASYDWRRCERVLNGVGQFKTEIDGLDIHFLHIKSPEANALPLLLTHGWPGSIIEFLNVIGPLTNPCAYEGQAQDAFDLVIPSIPGYGFSDKPSDQNWGVRHIAEAWIKLMRRLGYARFVAQGGDWGAAITTELAIQQPPECVAIHLNMPIAFPPPPDTPGLTPAERQAAQDHVDFVTTGTGYSLLQGTCPQTIGYALTDSPIGQAMWIYEKLKAWADCPNAPETSFGWDTVLDNIMLYWLTQTGASSARLYWRSAATAFTDQRKVTMPTGCSIFPKEILRPSRRMVAERYTNLVYWNELQNGGHFAAMEQPGVFSEEMRQFFRPFR</sequence>
<dbReference type="PANTHER" id="PTHR21661">
    <property type="entry name" value="EPOXIDE HYDROLASE 1-RELATED"/>
    <property type="match status" value="1"/>
</dbReference>
<comment type="similarity">
    <text evidence="1">Belongs to the peptidase S33 family.</text>
</comment>
<dbReference type="GO" id="GO:0097176">
    <property type="term" value="P:epoxide metabolic process"/>
    <property type="evidence" value="ECO:0007669"/>
    <property type="project" value="TreeGrafter"/>
</dbReference>
<keyword evidence="7" id="KW-1185">Reference proteome</keyword>
<protein>
    <submittedName>
        <fullName evidence="6">Pimeloyl-ACP methyl ester carboxylesterase</fullName>
    </submittedName>
</protein>
<keyword evidence="2" id="KW-0058">Aromatic hydrocarbons catabolism</keyword>
<name>A0A7W5ZWH2_9SPHN</name>
<feature type="domain" description="Epoxide hydrolase N-terminal" evidence="5">
    <location>
        <begin position="15"/>
        <end position="120"/>
    </location>
</feature>
<dbReference type="RefSeq" id="WP_246385712.1">
    <property type="nucleotide sequence ID" value="NZ_JACICY010000003.1"/>
</dbReference>
<dbReference type="SUPFAM" id="SSF53474">
    <property type="entry name" value="alpha/beta-Hydrolases"/>
    <property type="match status" value="1"/>
</dbReference>
<gene>
    <name evidence="6" type="ORF">GGQ88_001918</name>
</gene>
<organism evidence="6 7">
    <name type="scientific">Novosphingobium hassiacum</name>
    <dbReference type="NCBI Taxonomy" id="173676"/>
    <lineage>
        <taxon>Bacteria</taxon>
        <taxon>Pseudomonadati</taxon>
        <taxon>Pseudomonadota</taxon>
        <taxon>Alphaproteobacteria</taxon>
        <taxon>Sphingomonadales</taxon>
        <taxon>Sphingomonadaceae</taxon>
        <taxon>Novosphingobium</taxon>
    </lineage>
</organism>
<dbReference type="PRINTS" id="PR00412">
    <property type="entry name" value="EPOXHYDRLASE"/>
</dbReference>
<dbReference type="Proteomes" id="UP000562395">
    <property type="component" value="Unassembled WGS sequence"/>
</dbReference>
<dbReference type="PANTHER" id="PTHR21661:SF35">
    <property type="entry name" value="EPOXIDE HYDROLASE"/>
    <property type="match status" value="1"/>
</dbReference>
<evidence type="ECO:0000256" key="3">
    <source>
        <dbReference type="ARBA" id="ARBA00022801"/>
    </source>
</evidence>